<dbReference type="GeneID" id="13397336"/>
<dbReference type="OMA" id="MSPHWLY"/>
<evidence type="ECO:0000256" key="1">
    <source>
        <dbReference type="ARBA" id="ARBA00022723"/>
    </source>
</evidence>
<dbReference type="InParanoid" id="F9X8G0"/>
<accession>F9X8G0</accession>
<gene>
    <name evidence="7" type="ORF">MYCGRDRAFT_41107</name>
</gene>
<name>F9X8G0_ZYMTI</name>
<evidence type="ECO:0000313" key="7">
    <source>
        <dbReference type="EMBL" id="EGP87991.1"/>
    </source>
</evidence>
<evidence type="ECO:0000313" key="8">
    <source>
        <dbReference type="Proteomes" id="UP000008062"/>
    </source>
</evidence>
<reference evidence="7 8" key="1">
    <citation type="journal article" date="2011" name="PLoS Genet.">
        <title>Finished genome of the fungal wheat pathogen Mycosphaerella graminicola reveals dispensome structure, chromosome plasticity, and stealth pathogenesis.</title>
        <authorList>
            <person name="Goodwin S.B."/>
            <person name="Ben M'barek S."/>
            <person name="Dhillon B."/>
            <person name="Wittenberg A.H.J."/>
            <person name="Crane C.F."/>
            <person name="Hane J.K."/>
            <person name="Foster A.J."/>
            <person name="Van der Lee T.A.J."/>
            <person name="Grimwood J."/>
            <person name="Aerts A."/>
            <person name="Antoniw J."/>
            <person name="Bailey A."/>
            <person name="Bluhm B."/>
            <person name="Bowler J."/>
            <person name="Bristow J."/>
            <person name="van der Burgt A."/>
            <person name="Canto-Canche B."/>
            <person name="Churchill A.C.L."/>
            <person name="Conde-Ferraez L."/>
            <person name="Cools H.J."/>
            <person name="Coutinho P.M."/>
            <person name="Csukai M."/>
            <person name="Dehal P."/>
            <person name="De Wit P."/>
            <person name="Donzelli B."/>
            <person name="van de Geest H.C."/>
            <person name="van Ham R.C.H.J."/>
            <person name="Hammond-Kosack K.E."/>
            <person name="Henrissat B."/>
            <person name="Kilian A."/>
            <person name="Kobayashi A.K."/>
            <person name="Koopmann E."/>
            <person name="Kourmpetis Y."/>
            <person name="Kuzniar A."/>
            <person name="Lindquist E."/>
            <person name="Lombard V."/>
            <person name="Maliepaard C."/>
            <person name="Martins N."/>
            <person name="Mehrabi R."/>
            <person name="Nap J.P.H."/>
            <person name="Ponomarenko A."/>
            <person name="Rudd J.J."/>
            <person name="Salamov A."/>
            <person name="Schmutz J."/>
            <person name="Schouten H.J."/>
            <person name="Shapiro H."/>
            <person name="Stergiopoulos I."/>
            <person name="Torriani S.F.F."/>
            <person name="Tu H."/>
            <person name="de Vries R.P."/>
            <person name="Waalwijk C."/>
            <person name="Ware S.B."/>
            <person name="Wiebenga A."/>
            <person name="Zwiers L.-H."/>
            <person name="Oliver R.P."/>
            <person name="Grigoriev I.V."/>
            <person name="Kema G.H.J."/>
        </authorList>
    </citation>
    <scope>NUCLEOTIDE SEQUENCE [LARGE SCALE GENOMIC DNA]</scope>
    <source>
        <strain evidence="8">CBS 115943 / IPO323</strain>
    </source>
</reference>
<dbReference type="KEGG" id="ztr:MYCGRDRAFT_41107"/>
<keyword evidence="8" id="KW-1185">Reference proteome</keyword>
<dbReference type="InterPro" id="IPR002893">
    <property type="entry name" value="Znf_MYND"/>
</dbReference>
<sequence>MPEARILPFYSLRIPTYPEHALHLDDSPLQIISHRPDPGEIINSATPPEGFTPAIAIATILYNWHPDALLAFLDTRTWVTFTWNLRLGDGRQIEIGRVRGRVMVGELDVKEEWTWATAWDMTKSGKEEDEVDEDGWFEGKWVVDCRDSFLNAVSAQGKTLEEVNSHARRELWDWILASRWETGKKLRHDLFVESAALGVDAWSDGLQISPHWLYRAMDLGRCTFCGREGGEGLKKCRKCGTATYCGVECQRGDWKVHKGVCGMELEERGKGLFYSRGEGGLAGARARTPGVEDGKEEDDEDDEDDEEEDDEEEDDEEDEGPGWVIEGGSRSVAELRKMPAKLSEKEVKETVDMMEQMMREASRR</sequence>
<keyword evidence="1" id="KW-0479">Metal-binding</keyword>
<evidence type="ECO:0000259" key="6">
    <source>
        <dbReference type="PROSITE" id="PS50865"/>
    </source>
</evidence>
<feature type="compositionally biased region" description="Acidic residues" evidence="5">
    <location>
        <begin position="294"/>
        <end position="320"/>
    </location>
</feature>
<organism evidence="7 8">
    <name type="scientific">Zymoseptoria tritici (strain CBS 115943 / IPO323)</name>
    <name type="common">Speckled leaf blotch fungus</name>
    <name type="synonym">Septoria tritici</name>
    <dbReference type="NCBI Taxonomy" id="336722"/>
    <lineage>
        <taxon>Eukaryota</taxon>
        <taxon>Fungi</taxon>
        <taxon>Dikarya</taxon>
        <taxon>Ascomycota</taxon>
        <taxon>Pezizomycotina</taxon>
        <taxon>Dothideomycetes</taxon>
        <taxon>Dothideomycetidae</taxon>
        <taxon>Mycosphaerellales</taxon>
        <taxon>Mycosphaerellaceae</taxon>
        <taxon>Zymoseptoria</taxon>
    </lineage>
</organism>
<dbReference type="GO" id="GO:0008270">
    <property type="term" value="F:zinc ion binding"/>
    <property type="evidence" value="ECO:0007669"/>
    <property type="project" value="UniProtKB-KW"/>
</dbReference>
<dbReference type="AlphaFoldDB" id="F9X8G0"/>
<dbReference type="VEuPathDB" id="FungiDB:ZTRI_4.474"/>
<proteinExistence type="predicted"/>
<dbReference type="Gene3D" id="6.10.140.2220">
    <property type="match status" value="1"/>
</dbReference>
<dbReference type="Proteomes" id="UP000008062">
    <property type="component" value="Chromosome 4"/>
</dbReference>
<feature type="compositionally biased region" description="Basic and acidic residues" evidence="5">
    <location>
        <begin position="333"/>
        <end position="364"/>
    </location>
</feature>
<feature type="domain" description="MYND-type" evidence="6">
    <location>
        <begin position="222"/>
        <end position="261"/>
    </location>
</feature>
<dbReference type="EMBL" id="CM001199">
    <property type="protein sequence ID" value="EGP87991.1"/>
    <property type="molecule type" value="Genomic_DNA"/>
</dbReference>
<dbReference type="Pfam" id="PF01753">
    <property type="entry name" value="zf-MYND"/>
    <property type="match status" value="1"/>
</dbReference>
<dbReference type="PROSITE" id="PS50865">
    <property type="entry name" value="ZF_MYND_2"/>
    <property type="match status" value="1"/>
</dbReference>
<dbReference type="SUPFAM" id="SSF144232">
    <property type="entry name" value="HIT/MYND zinc finger-like"/>
    <property type="match status" value="1"/>
</dbReference>
<evidence type="ECO:0000256" key="5">
    <source>
        <dbReference type="SAM" id="MobiDB-lite"/>
    </source>
</evidence>
<feature type="region of interest" description="Disordered" evidence="5">
    <location>
        <begin position="283"/>
        <end position="364"/>
    </location>
</feature>
<keyword evidence="2 4" id="KW-0863">Zinc-finger</keyword>
<dbReference type="RefSeq" id="XP_003853015.1">
    <property type="nucleotide sequence ID" value="XM_003852967.1"/>
</dbReference>
<dbReference type="HOGENOM" id="CLU_056771_0_0_1"/>
<keyword evidence="3" id="KW-0862">Zinc</keyword>
<dbReference type="eggNOG" id="ENOG502RZI8">
    <property type="taxonomic scope" value="Eukaryota"/>
</dbReference>
<evidence type="ECO:0000256" key="2">
    <source>
        <dbReference type="ARBA" id="ARBA00022771"/>
    </source>
</evidence>
<dbReference type="PROSITE" id="PS01360">
    <property type="entry name" value="ZF_MYND_1"/>
    <property type="match status" value="1"/>
</dbReference>
<evidence type="ECO:0000256" key="3">
    <source>
        <dbReference type="ARBA" id="ARBA00022833"/>
    </source>
</evidence>
<protein>
    <recommendedName>
        <fullName evidence="6">MYND-type domain-containing protein</fullName>
    </recommendedName>
</protein>
<dbReference type="OrthoDB" id="432970at2759"/>
<evidence type="ECO:0000256" key="4">
    <source>
        <dbReference type="PROSITE-ProRule" id="PRU00134"/>
    </source>
</evidence>